<dbReference type="GO" id="GO:0003899">
    <property type="term" value="F:DNA-directed RNA polymerase activity"/>
    <property type="evidence" value="ECO:0007669"/>
    <property type="project" value="InterPro"/>
</dbReference>
<comment type="similarity">
    <text evidence="5">Belongs to the sigma-70 factor family.</text>
</comment>
<dbReference type="InterPro" id="IPR007627">
    <property type="entry name" value="RNA_pol_sigma70_r2"/>
</dbReference>
<dbReference type="InterPro" id="IPR007624">
    <property type="entry name" value="RNA_pol_sigma70_r3"/>
</dbReference>
<dbReference type="GO" id="GO:0016987">
    <property type="term" value="F:sigma factor activity"/>
    <property type="evidence" value="ECO:0007669"/>
    <property type="project" value="UniProtKB-KW"/>
</dbReference>
<evidence type="ECO:0000313" key="9">
    <source>
        <dbReference type="Proteomes" id="UP000295765"/>
    </source>
</evidence>
<comment type="caution">
    <text evidence="8">The sequence shown here is derived from an EMBL/GenBank/DDBJ whole genome shotgun (WGS) entry which is preliminary data.</text>
</comment>
<dbReference type="InterPro" id="IPR013324">
    <property type="entry name" value="RNA_pol_sigma_r3/r4-like"/>
</dbReference>
<evidence type="ECO:0000313" key="8">
    <source>
        <dbReference type="EMBL" id="TCO79683.1"/>
    </source>
</evidence>
<dbReference type="SUPFAM" id="SSF88946">
    <property type="entry name" value="Sigma2 domain of RNA polymerase sigma factors"/>
    <property type="match status" value="1"/>
</dbReference>
<dbReference type="InterPro" id="IPR013325">
    <property type="entry name" value="RNA_pol_sigma_r2"/>
</dbReference>
<dbReference type="EMBL" id="SLWY01000018">
    <property type="protein sequence ID" value="TCO79683.1"/>
    <property type="molecule type" value="Genomic_DNA"/>
</dbReference>
<dbReference type="PANTHER" id="PTHR30385">
    <property type="entry name" value="SIGMA FACTOR F FLAGELLAR"/>
    <property type="match status" value="1"/>
</dbReference>
<protein>
    <recommendedName>
        <fullName evidence="5">RNA polymerase sigma factor</fullName>
    </recommendedName>
</protein>
<evidence type="ECO:0000259" key="7">
    <source>
        <dbReference type="PROSITE" id="PS00716"/>
    </source>
</evidence>
<dbReference type="RefSeq" id="WP_132544571.1">
    <property type="nucleotide sequence ID" value="NZ_SLWY01000018.1"/>
</dbReference>
<evidence type="ECO:0000256" key="2">
    <source>
        <dbReference type="ARBA" id="ARBA00023082"/>
    </source>
</evidence>
<dbReference type="GO" id="GO:0003677">
    <property type="term" value="F:DNA binding"/>
    <property type="evidence" value="ECO:0007669"/>
    <property type="project" value="UniProtKB-KW"/>
</dbReference>
<dbReference type="PRINTS" id="PR00046">
    <property type="entry name" value="SIGMA70FCT"/>
</dbReference>
<dbReference type="CDD" id="cd06171">
    <property type="entry name" value="Sigma70_r4"/>
    <property type="match status" value="1"/>
</dbReference>
<name>A0A4R2L0C8_9GAMM</name>
<dbReference type="InterPro" id="IPR014284">
    <property type="entry name" value="RNA_pol_sigma-70_dom"/>
</dbReference>
<evidence type="ECO:0000256" key="1">
    <source>
        <dbReference type="ARBA" id="ARBA00023015"/>
    </source>
</evidence>
<dbReference type="PROSITE" id="PS00716">
    <property type="entry name" value="SIGMA70_2"/>
    <property type="match status" value="1"/>
</dbReference>
<feature type="domain" description="RNA polymerase sigma-70" evidence="7">
    <location>
        <begin position="209"/>
        <end position="235"/>
    </location>
</feature>
<keyword evidence="9" id="KW-1185">Reference proteome</keyword>
<keyword evidence="3 5" id="KW-0238">DNA-binding</keyword>
<reference evidence="8 9" key="1">
    <citation type="submission" date="2019-03" db="EMBL/GenBank/DDBJ databases">
        <title>Genomic Encyclopedia of Type Strains, Phase IV (KMG-IV): sequencing the most valuable type-strain genomes for metagenomic binning, comparative biology and taxonomic classification.</title>
        <authorList>
            <person name="Goeker M."/>
        </authorList>
    </citation>
    <scope>NUCLEOTIDE SEQUENCE [LARGE SCALE GENOMIC DNA]</scope>
    <source>
        <strain evidence="8 9">DSM 25287</strain>
    </source>
</reference>
<dbReference type="NCBIfam" id="NF005413">
    <property type="entry name" value="PRK06986.1"/>
    <property type="match status" value="1"/>
</dbReference>
<accession>A0A4R2L0C8</accession>
<evidence type="ECO:0000256" key="3">
    <source>
        <dbReference type="ARBA" id="ARBA00023125"/>
    </source>
</evidence>
<feature type="domain" description="RNA polymerase sigma-70" evidence="6">
    <location>
        <begin position="48"/>
        <end position="61"/>
    </location>
</feature>
<dbReference type="NCBIfam" id="TIGR02479">
    <property type="entry name" value="FliA_WhiG"/>
    <property type="match status" value="1"/>
</dbReference>
<dbReference type="GO" id="GO:0006352">
    <property type="term" value="P:DNA-templated transcription initiation"/>
    <property type="evidence" value="ECO:0007669"/>
    <property type="project" value="InterPro"/>
</dbReference>
<dbReference type="SUPFAM" id="SSF88659">
    <property type="entry name" value="Sigma3 and sigma4 domains of RNA polymerase sigma factors"/>
    <property type="match status" value="2"/>
</dbReference>
<dbReference type="Gene3D" id="1.10.1740.10">
    <property type="match status" value="1"/>
</dbReference>
<dbReference type="InterPro" id="IPR007630">
    <property type="entry name" value="RNA_pol_sigma70_r4"/>
</dbReference>
<evidence type="ECO:0000256" key="5">
    <source>
        <dbReference type="RuleBase" id="RU362124"/>
    </source>
</evidence>
<dbReference type="InterPro" id="IPR012845">
    <property type="entry name" value="RNA_pol_sigma_FliA_WhiG"/>
</dbReference>
<organism evidence="8 9">
    <name type="scientific">Plasticicumulans lactativorans</name>
    <dbReference type="NCBI Taxonomy" id="1133106"/>
    <lineage>
        <taxon>Bacteria</taxon>
        <taxon>Pseudomonadati</taxon>
        <taxon>Pseudomonadota</taxon>
        <taxon>Gammaproteobacteria</taxon>
        <taxon>Candidatus Competibacteraceae</taxon>
        <taxon>Plasticicumulans</taxon>
    </lineage>
</organism>
<comment type="function">
    <text evidence="5">Sigma factors are initiation factors that promote the attachment of RNA polymerase to specific initiation sites and are then released.</text>
</comment>
<dbReference type="Proteomes" id="UP000295765">
    <property type="component" value="Unassembled WGS sequence"/>
</dbReference>
<dbReference type="AlphaFoldDB" id="A0A4R2L0C8"/>
<sequence length="241" mass="26127">MSAMRDLALYSRSAEEPVEARVLRHAAQVRRIAYHLLARLPASVQVDDLIQAGMVGLLEAARRYDAAQGASFATFAEARIRGAMLDEIRRGDWVPRSVHRQARAIGAAIRAIERDTGHEAQDADIARALGMTLAEYFDALADTRGQQLLSLEADDGDGADAFATLASPAAGPEERVTREDLLTRVAASIDALPERERLVLALYYDEGLNLKEIGAVLGVSESRACQLHAQAITRLRARVGG</sequence>
<dbReference type="PIRSF" id="PIRSF000770">
    <property type="entry name" value="RNA_pol_sigma-SigE/K"/>
    <property type="match status" value="1"/>
</dbReference>
<evidence type="ECO:0000259" key="6">
    <source>
        <dbReference type="PROSITE" id="PS00715"/>
    </source>
</evidence>
<keyword evidence="1 5" id="KW-0805">Transcription regulation</keyword>
<gene>
    <name evidence="8" type="ORF">EV699_11869</name>
</gene>
<dbReference type="OrthoDB" id="9799825at2"/>
<dbReference type="Pfam" id="PF04539">
    <property type="entry name" value="Sigma70_r3"/>
    <property type="match status" value="1"/>
</dbReference>
<dbReference type="Pfam" id="PF04542">
    <property type="entry name" value="Sigma70_r2"/>
    <property type="match status" value="1"/>
</dbReference>
<dbReference type="Pfam" id="PF04545">
    <property type="entry name" value="Sigma70_r4"/>
    <property type="match status" value="1"/>
</dbReference>
<evidence type="ECO:0000256" key="4">
    <source>
        <dbReference type="ARBA" id="ARBA00023163"/>
    </source>
</evidence>
<keyword evidence="4 5" id="KW-0804">Transcription</keyword>
<dbReference type="PANTHER" id="PTHR30385:SF7">
    <property type="entry name" value="RNA POLYMERASE SIGMA FACTOR FLIA"/>
    <property type="match status" value="1"/>
</dbReference>
<dbReference type="NCBIfam" id="TIGR02937">
    <property type="entry name" value="sigma70-ECF"/>
    <property type="match status" value="1"/>
</dbReference>
<keyword evidence="2 5" id="KW-0731">Sigma factor</keyword>
<dbReference type="InterPro" id="IPR000943">
    <property type="entry name" value="RNA_pol_sigma70"/>
</dbReference>
<dbReference type="Gene3D" id="1.20.140.160">
    <property type="match status" value="1"/>
</dbReference>
<dbReference type="PROSITE" id="PS00715">
    <property type="entry name" value="SIGMA70_1"/>
    <property type="match status" value="1"/>
</dbReference>
<proteinExistence type="inferred from homology"/>